<keyword evidence="2 10" id="KW-0813">Transport</keyword>
<dbReference type="GO" id="GO:0015385">
    <property type="term" value="F:sodium:proton antiporter activity"/>
    <property type="evidence" value="ECO:0007669"/>
    <property type="project" value="InterPro"/>
</dbReference>
<keyword evidence="9 10" id="KW-0739">Sodium transport</keyword>
<comment type="caution">
    <text evidence="12">The sequence shown here is derived from an EMBL/GenBank/DDBJ whole genome shotgun (WGS) entry which is preliminary data.</text>
</comment>
<evidence type="ECO:0000256" key="5">
    <source>
        <dbReference type="ARBA" id="ARBA00022989"/>
    </source>
</evidence>
<evidence type="ECO:0000259" key="11">
    <source>
        <dbReference type="Pfam" id="PF00999"/>
    </source>
</evidence>
<evidence type="ECO:0000256" key="10">
    <source>
        <dbReference type="RuleBase" id="RU366002"/>
    </source>
</evidence>
<dbReference type="PANTHER" id="PTHR10110">
    <property type="entry name" value="SODIUM/HYDROGEN EXCHANGER"/>
    <property type="match status" value="1"/>
</dbReference>
<keyword evidence="8 10" id="KW-0472">Membrane</keyword>
<keyword evidence="10" id="KW-0050">Antiport</keyword>
<dbReference type="InterPro" id="IPR006153">
    <property type="entry name" value="Cation/H_exchanger_TM"/>
</dbReference>
<keyword evidence="5 10" id="KW-1133">Transmembrane helix</keyword>
<feature type="transmembrane region" description="Helical" evidence="10">
    <location>
        <begin position="378"/>
        <end position="398"/>
    </location>
</feature>
<keyword evidence="4 10" id="KW-0812">Transmembrane</keyword>
<evidence type="ECO:0000256" key="1">
    <source>
        <dbReference type="ARBA" id="ARBA00004651"/>
    </source>
</evidence>
<evidence type="ECO:0000256" key="4">
    <source>
        <dbReference type="ARBA" id="ARBA00022692"/>
    </source>
</evidence>
<evidence type="ECO:0000313" key="12">
    <source>
        <dbReference type="EMBL" id="NEC91603.1"/>
    </source>
</evidence>
<dbReference type="GO" id="GO:0005886">
    <property type="term" value="C:plasma membrane"/>
    <property type="evidence" value="ECO:0007669"/>
    <property type="project" value="UniProtKB-SubCell"/>
</dbReference>
<feature type="transmembrane region" description="Helical" evidence="10">
    <location>
        <begin position="82"/>
        <end position="104"/>
    </location>
</feature>
<feature type="transmembrane region" description="Helical" evidence="10">
    <location>
        <begin position="299"/>
        <end position="322"/>
    </location>
</feature>
<feature type="transmembrane region" description="Helical" evidence="10">
    <location>
        <begin position="221"/>
        <end position="245"/>
    </location>
</feature>
<feature type="transmembrane region" description="Helical" evidence="10">
    <location>
        <begin position="181"/>
        <end position="201"/>
    </location>
</feature>
<keyword evidence="3 10" id="KW-1003">Cell membrane</keyword>
<dbReference type="PANTHER" id="PTHR10110:SF86">
    <property type="entry name" value="SODIUM_HYDROGEN EXCHANGER 7"/>
    <property type="match status" value="1"/>
</dbReference>
<dbReference type="InterPro" id="IPR018422">
    <property type="entry name" value="Cation/H_exchanger_CPA1"/>
</dbReference>
<accession>A0A6B3C4F2</accession>
<feature type="transmembrane region" description="Helical" evidence="10">
    <location>
        <begin position="110"/>
        <end position="132"/>
    </location>
</feature>
<dbReference type="GO" id="GO:0051453">
    <property type="term" value="P:regulation of intracellular pH"/>
    <property type="evidence" value="ECO:0007669"/>
    <property type="project" value="TreeGrafter"/>
</dbReference>
<evidence type="ECO:0000256" key="7">
    <source>
        <dbReference type="ARBA" id="ARBA00023065"/>
    </source>
</evidence>
<comment type="subcellular location">
    <subcellularLocation>
        <location evidence="1 10">Cell membrane</location>
        <topology evidence="1 10">Multi-pass membrane protein</topology>
    </subcellularLocation>
</comment>
<evidence type="ECO:0000256" key="2">
    <source>
        <dbReference type="ARBA" id="ARBA00022448"/>
    </source>
</evidence>
<organism evidence="12">
    <name type="scientific">Streptomyces sp. SID12501</name>
    <dbReference type="NCBI Taxonomy" id="2706042"/>
    <lineage>
        <taxon>Bacteria</taxon>
        <taxon>Bacillati</taxon>
        <taxon>Actinomycetota</taxon>
        <taxon>Actinomycetes</taxon>
        <taxon>Kitasatosporales</taxon>
        <taxon>Streptomycetaceae</taxon>
        <taxon>Streptomyces</taxon>
    </lineage>
</organism>
<name>A0A6B3C4F2_9ACTN</name>
<proteinExistence type="inferred from homology"/>
<gene>
    <name evidence="12" type="ORF">G3I71_38705</name>
</gene>
<evidence type="ECO:0000256" key="3">
    <source>
        <dbReference type="ARBA" id="ARBA00022475"/>
    </source>
</evidence>
<feature type="transmembrane region" description="Helical" evidence="10">
    <location>
        <begin position="343"/>
        <end position="366"/>
    </location>
</feature>
<dbReference type="RefSeq" id="WP_164322493.1">
    <property type="nucleotide sequence ID" value="NZ_JAAGLU010000045.1"/>
</dbReference>
<dbReference type="Gene3D" id="6.10.140.1330">
    <property type="match status" value="1"/>
</dbReference>
<dbReference type="GO" id="GO:0098719">
    <property type="term" value="P:sodium ion import across plasma membrane"/>
    <property type="evidence" value="ECO:0007669"/>
    <property type="project" value="TreeGrafter"/>
</dbReference>
<feature type="transmembrane region" description="Helical" evidence="10">
    <location>
        <begin position="266"/>
        <end position="287"/>
    </location>
</feature>
<dbReference type="Pfam" id="PF00999">
    <property type="entry name" value="Na_H_Exchanger"/>
    <property type="match status" value="1"/>
</dbReference>
<comment type="function">
    <text evidence="10">Na(+)/H(+) antiporter that extrudes sodium in exchange for external protons.</text>
</comment>
<dbReference type="EMBL" id="JAAGLU010000045">
    <property type="protein sequence ID" value="NEC91603.1"/>
    <property type="molecule type" value="Genomic_DNA"/>
</dbReference>
<dbReference type="AlphaFoldDB" id="A0A6B3C4F2"/>
<feature type="domain" description="Cation/H+ exchanger transmembrane" evidence="11">
    <location>
        <begin position="14"/>
        <end position="402"/>
    </location>
</feature>
<evidence type="ECO:0000256" key="9">
    <source>
        <dbReference type="ARBA" id="ARBA00023201"/>
    </source>
</evidence>
<comment type="similarity">
    <text evidence="10">Belongs to the monovalent cation:proton antiporter 1 (CPA1) transporter (TC 2.A.36) family.</text>
</comment>
<sequence>MHVMPLLLLVAGSAAIAAAGRRTPVPPPLLLVAAGLVFAYVPGVPDYALDPHVVLPLMLPPLLYTAAVDSSYLDLRAQLRPVALLSVGYVLFATLVVGWAAYLIVPGLPLTAALVLGAVVAPPDAVAATAIARRVGLPSRVTTILQGESLVNDATAITAYRVALAAAVGEGATWAGGIGEFLLAAVGGVGIGLILMMPIHWLRTHLREALLQNTLSLLIPFAAYAVAEAVHASGVLAVVVVALYLGHRAWEVDFATRLQEEAVWKMVAFVLESTVFALIGLQLPVVLEGLGEYEGVDAAWYAIAVFLVVVVTRFAWVYPGTFVPRLLSPRIREREPNPTWKGAFVISWAGMRGVVSLAIAFSIPLTMEGGEAFPERNLVLFLTFTTVIGTLVVQGLTLPPLIRLLKLPGRDAQAETLAEANAQAQASRAAQGHLDSLLEGESNTLPPPLADRLRSVLERRQNAVWERLGSVNPVTGETVDDTYRRLAREMISVERKVFVRLRDARHIDDEMLRTLLRRLDLEEAAAFREAE</sequence>
<keyword evidence="7 10" id="KW-0406">Ion transport</keyword>
<evidence type="ECO:0000256" key="6">
    <source>
        <dbReference type="ARBA" id="ARBA00023053"/>
    </source>
</evidence>
<keyword evidence="6 10" id="KW-0915">Sodium</keyword>
<reference evidence="12" key="1">
    <citation type="submission" date="2020-01" db="EMBL/GenBank/DDBJ databases">
        <title>Insect and environment-associated Actinomycetes.</title>
        <authorList>
            <person name="Currrie C."/>
            <person name="Chevrette M."/>
            <person name="Carlson C."/>
            <person name="Stubbendieck R."/>
            <person name="Wendt-Pienkowski E."/>
        </authorList>
    </citation>
    <scope>NUCLEOTIDE SEQUENCE</scope>
    <source>
        <strain evidence="12">SID12501</strain>
    </source>
</reference>
<dbReference type="InterPro" id="IPR004705">
    <property type="entry name" value="Cation/H_exchanger_CPA1_bac"/>
</dbReference>
<evidence type="ECO:0000256" key="8">
    <source>
        <dbReference type="ARBA" id="ARBA00023136"/>
    </source>
</evidence>
<protein>
    <submittedName>
        <fullName evidence="12">Na+/H+ antiporter</fullName>
    </submittedName>
</protein>
<dbReference type="GO" id="GO:0015386">
    <property type="term" value="F:potassium:proton antiporter activity"/>
    <property type="evidence" value="ECO:0007669"/>
    <property type="project" value="TreeGrafter"/>
</dbReference>
<comment type="caution">
    <text evidence="10">Lacks conserved residue(s) required for the propagation of feature annotation.</text>
</comment>
<dbReference type="NCBIfam" id="TIGR00831">
    <property type="entry name" value="a_cpa1"/>
    <property type="match status" value="1"/>
</dbReference>